<gene>
    <name evidence="1" type="ORF">DPEC_G00017490</name>
</gene>
<accession>A0ACC2HFV2</accession>
<organism evidence="1 2">
    <name type="scientific">Dallia pectoralis</name>
    <name type="common">Alaska blackfish</name>
    <dbReference type="NCBI Taxonomy" id="75939"/>
    <lineage>
        <taxon>Eukaryota</taxon>
        <taxon>Metazoa</taxon>
        <taxon>Chordata</taxon>
        <taxon>Craniata</taxon>
        <taxon>Vertebrata</taxon>
        <taxon>Euteleostomi</taxon>
        <taxon>Actinopterygii</taxon>
        <taxon>Neopterygii</taxon>
        <taxon>Teleostei</taxon>
        <taxon>Protacanthopterygii</taxon>
        <taxon>Esociformes</taxon>
        <taxon>Umbridae</taxon>
        <taxon>Dallia</taxon>
    </lineage>
</organism>
<proteinExistence type="predicted"/>
<evidence type="ECO:0000313" key="2">
    <source>
        <dbReference type="Proteomes" id="UP001157502"/>
    </source>
</evidence>
<name>A0ACC2HFV2_DALPE</name>
<dbReference type="Proteomes" id="UP001157502">
    <property type="component" value="Chromosome 2"/>
</dbReference>
<dbReference type="EMBL" id="CM055729">
    <property type="protein sequence ID" value="KAJ8014616.1"/>
    <property type="molecule type" value="Genomic_DNA"/>
</dbReference>
<keyword evidence="2" id="KW-1185">Reference proteome</keyword>
<protein>
    <submittedName>
        <fullName evidence="1">Uncharacterized protein</fullName>
    </submittedName>
</protein>
<sequence length="109" mass="12718">MGLDEERMESTAERNMKSRCRDFLVEAGRQLQQRRRTHVLTEPGQVQTEEQNGTRNSQQHTPQKIWTEKTRHMLQGQETFQRLNSRMYSVGGASESRETDADEDSEDGF</sequence>
<reference evidence="1" key="1">
    <citation type="submission" date="2021-05" db="EMBL/GenBank/DDBJ databases">
        <authorList>
            <person name="Pan Q."/>
            <person name="Jouanno E."/>
            <person name="Zahm M."/>
            <person name="Klopp C."/>
            <person name="Cabau C."/>
            <person name="Louis A."/>
            <person name="Berthelot C."/>
            <person name="Parey E."/>
            <person name="Roest Crollius H."/>
            <person name="Montfort J."/>
            <person name="Robinson-Rechavi M."/>
            <person name="Bouchez O."/>
            <person name="Lampietro C."/>
            <person name="Lopez Roques C."/>
            <person name="Donnadieu C."/>
            <person name="Postlethwait J."/>
            <person name="Bobe J."/>
            <person name="Dillon D."/>
            <person name="Chandos A."/>
            <person name="von Hippel F."/>
            <person name="Guiguen Y."/>
        </authorList>
    </citation>
    <scope>NUCLEOTIDE SEQUENCE</scope>
    <source>
        <strain evidence="1">YG-Jan2019</strain>
    </source>
</reference>
<evidence type="ECO:0000313" key="1">
    <source>
        <dbReference type="EMBL" id="KAJ8014616.1"/>
    </source>
</evidence>
<comment type="caution">
    <text evidence="1">The sequence shown here is derived from an EMBL/GenBank/DDBJ whole genome shotgun (WGS) entry which is preliminary data.</text>
</comment>